<dbReference type="GO" id="GO:0005886">
    <property type="term" value="C:plasma membrane"/>
    <property type="evidence" value="ECO:0007669"/>
    <property type="project" value="TreeGrafter"/>
</dbReference>
<keyword evidence="2" id="KW-0547">Nucleotide-binding</keyword>
<dbReference type="AlphaFoldDB" id="K6GTV3"/>
<dbReference type="GO" id="GO:0005304">
    <property type="term" value="F:L-valine transmembrane transporter activity"/>
    <property type="evidence" value="ECO:0007669"/>
    <property type="project" value="TreeGrafter"/>
</dbReference>
<dbReference type="PANTHER" id="PTHR45772:SF7">
    <property type="entry name" value="AMINO ACID ABC TRANSPORTER ATP-BINDING PROTEIN"/>
    <property type="match status" value="1"/>
</dbReference>
<reference evidence="5 6" key="1">
    <citation type="submission" date="2012-07" db="EMBL/GenBank/DDBJ databases">
        <title>Draft genome sequence of Desulfovibrio magneticus str. Maddingley MBC34 obtained from a metagenomic sequence of a methanogenic enrichment isolated from coal-seam formation water in Victoria, Australia.</title>
        <authorList>
            <person name="Greenfield P."/>
            <person name="Hendry P."/>
            <person name="Li D."/>
            <person name="Rosewarne C.P."/>
            <person name="Tran-Dinh N."/>
            <person name="Elbourne L.D.H."/>
            <person name="Paulsen I.T."/>
            <person name="Midgley D.J."/>
        </authorList>
    </citation>
    <scope>NUCLEOTIDE SEQUENCE [LARGE SCALE GENOMIC DNA]</scope>
    <source>
        <strain evidence="6">Maddingley MBC34</strain>
    </source>
</reference>
<dbReference type="InterPro" id="IPR003439">
    <property type="entry name" value="ABC_transporter-like_ATP-bd"/>
</dbReference>
<dbReference type="Pfam" id="PF00005">
    <property type="entry name" value="ABC_tran"/>
    <property type="match status" value="1"/>
</dbReference>
<dbReference type="GO" id="GO:0015192">
    <property type="term" value="F:L-phenylalanine transmembrane transporter activity"/>
    <property type="evidence" value="ECO:0007669"/>
    <property type="project" value="TreeGrafter"/>
</dbReference>
<evidence type="ECO:0000256" key="2">
    <source>
        <dbReference type="ARBA" id="ARBA00022741"/>
    </source>
</evidence>
<dbReference type="GO" id="GO:0042941">
    <property type="term" value="P:D-alanine transmembrane transport"/>
    <property type="evidence" value="ECO:0007669"/>
    <property type="project" value="TreeGrafter"/>
</dbReference>
<dbReference type="Proteomes" id="UP000006272">
    <property type="component" value="Unassembled WGS sequence"/>
</dbReference>
<evidence type="ECO:0000259" key="4">
    <source>
        <dbReference type="PROSITE" id="PS50893"/>
    </source>
</evidence>
<dbReference type="InterPro" id="IPR003593">
    <property type="entry name" value="AAA+_ATPase"/>
</dbReference>
<dbReference type="InterPro" id="IPR032823">
    <property type="entry name" value="BCA_ABC_TP_C"/>
</dbReference>
<dbReference type="GO" id="GO:0005524">
    <property type="term" value="F:ATP binding"/>
    <property type="evidence" value="ECO:0007669"/>
    <property type="project" value="UniProtKB-KW"/>
</dbReference>
<organism evidence="5 6">
    <name type="scientific">Solidesulfovibrio magneticus str. Maddingley MBC34</name>
    <dbReference type="NCBI Taxonomy" id="1206767"/>
    <lineage>
        <taxon>Bacteria</taxon>
        <taxon>Pseudomonadati</taxon>
        <taxon>Thermodesulfobacteriota</taxon>
        <taxon>Desulfovibrionia</taxon>
        <taxon>Desulfovibrionales</taxon>
        <taxon>Desulfovibrionaceae</taxon>
        <taxon>Solidesulfovibrio</taxon>
    </lineage>
</organism>
<dbReference type="GO" id="GO:0016887">
    <property type="term" value="F:ATP hydrolysis activity"/>
    <property type="evidence" value="ECO:0007669"/>
    <property type="project" value="InterPro"/>
</dbReference>
<dbReference type="FunFam" id="3.40.50.300:FF:000421">
    <property type="entry name" value="Branched-chain amino acid ABC transporter ATP-binding protein"/>
    <property type="match status" value="1"/>
</dbReference>
<dbReference type="GO" id="GO:1903805">
    <property type="term" value="P:L-valine import across plasma membrane"/>
    <property type="evidence" value="ECO:0007669"/>
    <property type="project" value="TreeGrafter"/>
</dbReference>
<feature type="domain" description="ABC transporter" evidence="4">
    <location>
        <begin position="4"/>
        <end position="252"/>
    </location>
</feature>
<keyword evidence="3" id="KW-0067">ATP-binding</keyword>
<dbReference type="SUPFAM" id="SSF52540">
    <property type="entry name" value="P-loop containing nucleoside triphosphate hydrolases"/>
    <property type="match status" value="1"/>
</dbReference>
<name>K6GTV3_9BACT</name>
<comment type="caution">
    <text evidence="5">The sequence shown here is derived from an EMBL/GenBank/DDBJ whole genome shotgun (WGS) entry which is preliminary data.</text>
</comment>
<dbReference type="SMART" id="SM00382">
    <property type="entry name" value="AAA"/>
    <property type="match status" value="1"/>
</dbReference>
<accession>K6GTV3</accession>
<dbReference type="PATRIC" id="fig|1206767.3.peg.872"/>
<evidence type="ECO:0000313" key="5">
    <source>
        <dbReference type="EMBL" id="EKO40371.1"/>
    </source>
</evidence>
<dbReference type="Pfam" id="PF12399">
    <property type="entry name" value="BCA_ABC_TP_C"/>
    <property type="match status" value="1"/>
</dbReference>
<evidence type="ECO:0000313" key="6">
    <source>
        <dbReference type="Proteomes" id="UP000006272"/>
    </source>
</evidence>
<dbReference type="GO" id="GO:0015808">
    <property type="term" value="P:L-alanine transport"/>
    <property type="evidence" value="ECO:0007669"/>
    <property type="project" value="TreeGrafter"/>
</dbReference>
<dbReference type="Gene3D" id="3.40.50.300">
    <property type="entry name" value="P-loop containing nucleotide triphosphate hydrolases"/>
    <property type="match status" value="1"/>
</dbReference>
<dbReference type="GO" id="GO:0015188">
    <property type="term" value="F:L-isoleucine transmembrane transporter activity"/>
    <property type="evidence" value="ECO:0007669"/>
    <property type="project" value="TreeGrafter"/>
</dbReference>
<dbReference type="GO" id="GO:1903806">
    <property type="term" value="P:L-isoleucine import across plasma membrane"/>
    <property type="evidence" value="ECO:0007669"/>
    <property type="project" value="TreeGrafter"/>
</dbReference>
<keyword evidence="1" id="KW-0813">Transport</keyword>
<dbReference type="InterPro" id="IPR027417">
    <property type="entry name" value="P-loop_NTPase"/>
</dbReference>
<proteinExistence type="predicted"/>
<dbReference type="EMBL" id="ALAO01000074">
    <property type="protein sequence ID" value="EKO40371.1"/>
    <property type="molecule type" value="Genomic_DNA"/>
</dbReference>
<evidence type="ECO:0000256" key="3">
    <source>
        <dbReference type="ARBA" id="ARBA00022840"/>
    </source>
</evidence>
<protein>
    <submittedName>
        <fullName evidence="5">ABC-type branched-chain amino acid transport system, ATPase component</fullName>
    </submittedName>
</protein>
<sequence length="255" mass="28363">MALLDVKEMTQYFGGLCAVSEFTVALEQGQMAALIGPNGAGKTTVFNLVSGFYKPTRGEIIFDGQSIKGLKPHQVTSRGIARTFQNIRLWFEMTVLDNIRIAQHHALGYGLFDCFLRTPRYMRRERDIEDHAMEVLSRLGLAEVANELPKNLPYGVQRLVEIARALSIKPKLLMLDEPAAGLNSADVEGLIKLIGDIHRDYGIAIWMIEHQMDVVMSLCSWIKVIDFGATIAEGTPEAIQNNPDVIKAYLGDDTI</sequence>
<dbReference type="PROSITE" id="PS50893">
    <property type="entry name" value="ABC_TRANSPORTER_2"/>
    <property type="match status" value="1"/>
</dbReference>
<dbReference type="InterPro" id="IPR051120">
    <property type="entry name" value="ABC_AA/LPS_Transport"/>
</dbReference>
<gene>
    <name evidence="5" type="ORF">B193_0910</name>
</gene>
<dbReference type="CDD" id="cd03219">
    <property type="entry name" value="ABC_Mj1267_LivG_branched"/>
    <property type="match status" value="1"/>
</dbReference>
<evidence type="ECO:0000256" key="1">
    <source>
        <dbReference type="ARBA" id="ARBA00022448"/>
    </source>
</evidence>
<dbReference type="PANTHER" id="PTHR45772">
    <property type="entry name" value="CONSERVED COMPONENT OF ABC TRANSPORTER FOR NATURAL AMINO ACIDS-RELATED"/>
    <property type="match status" value="1"/>
</dbReference>